<dbReference type="EMBL" id="JACBZM010000001">
    <property type="protein sequence ID" value="NYI46406.1"/>
    <property type="molecule type" value="Genomic_DNA"/>
</dbReference>
<dbReference type="SUPFAM" id="SSF50249">
    <property type="entry name" value="Nucleic acid-binding proteins"/>
    <property type="match status" value="1"/>
</dbReference>
<name>A0A7Y9ZMQ8_9ACTN</name>
<dbReference type="InterPro" id="IPR012340">
    <property type="entry name" value="NA-bd_OB-fold"/>
</dbReference>
<comment type="caution">
    <text evidence="4">The sequence shown here is derived from an EMBL/GenBank/DDBJ whole genome shotgun (WGS) entry which is preliminary data.</text>
</comment>
<dbReference type="Pfam" id="PF00436">
    <property type="entry name" value="SSB"/>
    <property type="match status" value="1"/>
</dbReference>
<dbReference type="RefSeq" id="WP_179650246.1">
    <property type="nucleotide sequence ID" value="NZ_JACBZM010000001.1"/>
</dbReference>
<evidence type="ECO:0000313" key="4">
    <source>
        <dbReference type="EMBL" id="NYI46406.1"/>
    </source>
</evidence>
<evidence type="ECO:0000313" key="5">
    <source>
        <dbReference type="Proteomes" id="UP000562045"/>
    </source>
</evidence>
<evidence type="ECO:0000256" key="2">
    <source>
        <dbReference type="PIRNR" id="PIRNR002070"/>
    </source>
</evidence>
<sequence>MANETIVTVQGWVAGIPMVREVGGVPVINFRVGCTPRHFHRGSNSWVDGPTQWYGVSGWRRLATHAGTSLKQGDAVVVHGRLNHRTYVNKSGVEVLAMEIEAFTVGHDLTRGTASFTKAPSAGVPAADPGQGGAPAAA</sequence>
<protein>
    <recommendedName>
        <fullName evidence="2">Single-stranded DNA-binding protein</fullName>
    </recommendedName>
</protein>
<keyword evidence="1 2" id="KW-0238">DNA-binding</keyword>
<dbReference type="PIRSF" id="PIRSF002070">
    <property type="entry name" value="SSB"/>
    <property type="match status" value="1"/>
</dbReference>
<gene>
    <name evidence="4" type="ORF">BJ993_003486</name>
</gene>
<feature type="compositionally biased region" description="Low complexity" evidence="3">
    <location>
        <begin position="122"/>
        <end position="138"/>
    </location>
</feature>
<organism evidence="4 5">
    <name type="scientific">Nocardioides aromaticivorans</name>
    <dbReference type="NCBI Taxonomy" id="200618"/>
    <lineage>
        <taxon>Bacteria</taxon>
        <taxon>Bacillati</taxon>
        <taxon>Actinomycetota</taxon>
        <taxon>Actinomycetes</taxon>
        <taxon>Propionibacteriales</taxon>
        <taxon>Nocardioidaceae</taxon>
        <taxon>Nocardioides</taxon>
    </lineage>
</organism>
<accession>A0A7Y9ZMQ8</accession>
<evidence type="ECO:0000256" key="3">
    <source>
        <dbReference type="SAM" id="MobiDB-lite"/>
    </source>
</evidence>
<dbReference type="PROSITE" id="PS50935">
    <property type="entry name" value="SSB"/>
    <property type="match status" value="1"/>
</dbReference>
<dbReference type="GO" id="GO:0006260">
    <property type="term" value="P:DNA replication"/>
    <property type="evidence" value="ECO:0007669"/>
    <property type="project" value="InterPro"/>
</dbReference>
<dbReference type="AlphaFoldDB" id="A0A7Y9ZMQ8"/>
<dbReference type="Gene3D" id="2.40.50.140">
    <property type="entry name" value="Nucleic acid-binding proteins"/>
    <property type="match status" value="1"/>
</dbReference>
<dbReference type="InterPro" id="IPR000424">
    <property type="entry name" value="Primosome_PriB/ssb"/>
</dbReference>
<feature type="region of interest" description="Disordered" evidence="3">
    <location>
        <begin position="116"/>
        <end position="138"/>
    </location>
</feature>
<proteinExistence type="predicted"/>
<dbReference type="InterPro" id="IPR011344">
    <property type="entry name" value="ssDNA-bd"/>
</dbReference>
<dbReference type="Proteomes" id="UP000562045">
    <property type="component" value="Unassembled WGS sequence"/>
</dbReference>
<evidence type="ECO:0000256" key="1">
    <source>
        <dbReference type="ARBA" id="ARBA00023125"/>
    </source>
</evidence>
<dbReference type="GO" id="GO:0003697">
    <property type="term" value="F:single-stranded DNA binding"/>
    <property type="evidence" value="ECO:0007669"/>
    <property type="project" value="InterPro"/>
</dbReference>
<reference evidence="4 5" key="1">
    <citation type="submission" date="2020-07" db="EMBL/GenBank/DDBJ databases">
        <title>Sequencing the genomes of 1000 actinobacteria strains.</title>
        <authorList>
            <person name="Klenk H.-P."/>
        </authorList>
    </citation>
    <scope>NUCLEOTIDE SEQUENCE [LARGE SCALE GENOMIC DNA]</scope>
    <source>
        <strain evidence="4 5">DSM 15131</strain>
    </source>
</reference>
<dbReference type="CDD" id="cd04496">
    <property type="entry name" value="SSB_OBF"/>
    <property type="match status" value="1"/>
</dbReference>